<dbReference type="EMBL" id="GBEZ01006251">
    <property type="protein sequence ID" value="JAC79131.1"/>
    <property type="molecule type" value="Transcribed_RNA"/>
</dbReference>
<feature type="region of interest" description="Disordered" evidence="1">
    <location>
        <begin position="14"/>
        <end position="35"/>
    </location>
</feature>
<dbReference type="AlphaFoldDB" id="A0A061S8R2"/>
<protein>
    <submittedName>
        <fullName evidence="2">Uncharacterized protein</fullName>
    </submittedName>
</protein>
<evidence type="ECO:0000313" key="2">
    <source>
        <dbReference type="EMBL" id="JAC79131.1"/>
    </source>
</evidence>
<evidence type="ECO:0000256" key="1">
    <source>
        <dbReference type="SAM" id="MobiDB-lite"/>
    </source>
</evidence>
<reference evidence="2" key="1">
    <citation type="submission" date="2014-05" db="EMBL/GenBank/DDBJ databases">
        <title>The transcriptome of the halophilic microalga Tetraselmis sp. GSL018 isolated from the Great Salt Lake, Utah.</title>
        <authorList>
            <person name="Jinkerson R.E."/>
            <person name="D'Adamo S."/>
            <person name="Posewitz M.C."/>
        </authorList>
    </citation>
    <scope>NUCLEOTIDE SEQUENCE</scope>
    <source>
        <strain evidence="2">GSL018</strain>
    </source>
</reference>
<accession>A0A061S8R2</accession>
<feature type="non-terminal residue" evidence="2">
    <location>
        <position position="1"/>
    </location>
</feature>
<feature type="region of interest" description="Disordered" evidence="1">
    <location>
        <begin position="40"/>
        <end position="59"/>
    </location>
</feature>
<gene>
    <name evidence="2" type="ORF">TSPGSL018_13447</name>
</gene>
<name>A0A061S8R2_9CHLO</name>
<organism evidence="2">
    <name type="scientific">Tetraselmis sp. GSL018</name>
    <dbReference type="NCBI Taxonomy" id="582737"/>
    <lineage>
        <taxon>Eukaryota</taxon>
        <taxon>Viridiplantae</taxon>
        <taxon>Chlorophyta</taxon>
        <taxon>core chlorophytes</taxon>
        <taxon>Chlorodendrophyceae</taxon>
        <taxon>Chlorodendrales</taxon>
        <taxon>Chlorodendraceae</taxon>
        <taxon>Tetraselmis</taxon>
    </lineage>
</organism>
<sequence length="59" mass="6138">PVVDDLTGAAFAKVKRGGGLNPSGGDKNHVTTKSNEPIVWVHSGGEDKPKGFTQVADHL</sequence>
<proteinExistence type="predicted"/>